<dbReference type="STRING" id="378806.STAUR_7059"/>
<feature type="compositionally biased region" description="Basic residues" evidence="1">
    <location>
        <begin position="457"/>
        <end position="467"/>
    </location>
</feature>
<reference evidence="2 3" key="1">
    <citation type="journal article" date="2011" name="Mol. Biol. Evol.">
        <title>Comparative genomic analysis of fruiting body formation in Myxococcales.</title>
        <authorList>
            <person name="Huntley S."/>
            <person name="Hamann N."/>
            <person name="Wegener-Feldbrugge S."/>
            <person name="Treuner-Lange A."/>
            <person name="Kube M."/>
            <person name="Reinhardt R."/>
            <person name="Klages S."/>
            <person name="Muller R."/>
            <person name="Ronning C.M."/>
            <person name="Nierman W.C."/>
            <person name="Sogaard-Andersen L."/>
        </authorList>
    </citation>
    <scope>NUCLEOTIDE SEQUENCE [LARGE SCALE GENOMIC DNA]</scope>
    <source>
        <strain evidence="2 3">DW4/3-1</strain>
    </source>
</reference>
<dbReference type="HOGENOM" id="CLU_478088_0_0_7"/>
<accession>E3FXM0</accession>
<feature type="region of interest" description="Disordered" evidence="1">
    <location>
        <begin position="257"/>
        <end position="570"/>
    </location>
</feature>
<name>E3FXM0_STIAD</name>
<dbReference type="AlphaFoldDB" id="E3FXM0"/>
<protein>
    <submittedName>
        <fullName evidence="2">Uncharacterized protein</fullName>
    </submittedName>
</protein>
<feature type="compositionally biased region" description="Basic and acidic residues" evidence="1">
    <location>
        <begin position="56"/>
        <end position="65"/>
    </location>
</feature>
<evidence type="ECO:0000313" key="3">
    <source>
        <dbReference type="Proteomes" id="UP000001351"/>
    </source>
</evidence>
<keyword evidence="3" id="KW-1185">Reference proteome</keyword>
<feature type="compositionally biased region" description="Basic residues" evidence="1">
    <location>
        <begin position="317"/>
        <end position="330"/>
    </location>
</feature>
<feature type="compositionally biased region" description="Basic and acidic residues" evidence="1">
    <location>
        <begin position="25"/>
        <end position="34"/>
    </location>
</feature>
<dbReference type="Proteomes" id="UP000001351">
    <property type="component" value="Chromosome"/>
</dbReference>
<dbReference type="EMBL" id="CP002271">
    <property type="protein sequence ID" value="ADO74815.1"/>
    <property type="molecule type" value="Genomic_DNA"/>
</dbReference>
<feature type="compositionally biased region" description="Basic residues" evidence="1">
    <location>
        <begin position="143"/>
        <end position="157"/>
    </location>
</feature>
<feature type="compositionally biased region" description="Basic and acidic residues" evidence="1">
    <location>
        <begin position="548"/>
        <end position="558"/>
    </location>
</feature>
<feature type="compositionally biased region" description="Basic residues" evidence="1">
    <location>
        <begin position="219"/>
        <end position="232"/>
    </location>
</feature>
<organism evidence="2 3">
    <name type="scientific">Stigmatella aurantiaca (strain DW4/3-1)</name>
    <dbReference type="NCBI Taxonomy" id="378806"/>
    <lineage>
        <taxon>Bacteria</taxon>
        <taxon>Pseudomonadati</taxon>
        <taxon>Myxococcota</taxon>
        <taxon>Myxococcia</taxon>
        <taxon>Myxococcales</taxon>
        <taxon>Cystobacterineae</taxon>
        <taxon>Archangiaceae</taxon>
        <taxon>Stigmatella</taxon>
    </lineage>
</organism>
<feature type="compositionally biased region" description="Basic and acidic residues" evidence="1">
    <location>
        <begin position="299"/>
        <end position="316"/>
    </location>
</feature>
<feature type="region of interest" description="Disordered" evidence="1">
    <location>
        <begin position="1"/>
        <end position="82"/>
    </location>
</feature>
<feature type="compositionally biased region" description="Basic and acidic residues" evidence="1">
    <location>
        <begin position="158"/>
        <end position="171"/>
    </location>
</feature>
<sequence>MRVHHVRTHPPRDGHQQGAQANRDGVVRRQEHAQPHRHRRGNQPLQAPPRGQRQPRAHEEADGRRPGGIGRQPLKPLNGHAGHDAELVRGWHGQRLTEPVGVHQQQVHGHAHQRADEHPQHLGQHLARRRGLQQVPRLVGPKAHPRLRHRARHHRTRRDVEPRGPREDGARGHLGQLPHLAHRGDVHLPRPARTHRAQRQHERQRQQGVQHGQPEHHPAQHQRQHARPHPSPHRPAAQGGLLGAAQGAQILRGRPEQGARLRGQGHHGRAHHQPHAGPGEPHGEAVIPQVGVHAPGPGELRRDGHPGHERPQDHAQGHLKPRHHPHRHQHGAPANAQREGGGGQPRQTSRRPRHRGHPRLHIAQPRHGHGEQPRAQQHLGAPWPLHPPRAVQGGDELRGGHAGGKRQPFLVQEAAAQQVRRQHPQHPQRGAPNHDAPGGHRQAHHRQRRNGPQEPRHGRHRPHRGGRRLREVRLQHRRAPPPAAPQGRQAAEAQHRRDDGPALPPARLQPHVDVGDGQQRANGTAAHQGTRRELPGQRPRNRAGHQPRGREHGGDSDGRGVQGLRRSVHR</sequence>
<feature type="compositionally biased region" description="Basic residues" evidence="1">
    <location>
        <begin position="263"/>
        <end position="274"/>
    </location>
</feature>
<feature type="compositionally biased region" description="Basic residues" evidence="1">
    <location>
        <begin position="348"/>
        <end position="367"/>
    </location>
</feature>
<proteinExistence type="predicted"/>
<feature type="region of interest" description="Disordered" evidence="1">
    <location>
        <begin position="101"/>
        <end position="239"/>
    </location>
</feature>
<evidence type="ECO:0000256" key="1">
    <source>
        <dbReference type="SAM" id="MobiDB-lite"/>
    </source>
</evidence>
<dbReference type="KEGG" id="sur:STAUR_7059"/>
<gene>
    <name evidence="2" type="ordered locus">STAUR_7059</name>
</gene>
<evidence type="ECO:0000313" key="2">
    <source>
        <dbReference type="EMBL" id="ADO74815.1"/>
    </source>
</evidence>